<dbReference type="AlphaFoldDB" id="A0A4Y2B387"/>
<keyword evidence="2" id="KW-1185">Reference proteome</keyword>
<proteinExistence type="predicted"/>
<accession>A0A4Y2B387</accession>
<evidence type="ECO:0000313" key="2">
    <source>
        <dbReference type="Proteomes" id="UP000499080"/>
    </source>
</evidence>
<reference evidence="1 2" key="1">
    <citation type="journal article" date="2019" name="Sci. Rep.">
        <title>Orb-weaving spider Araneus ventricosus genome elucidates the spidroin gene catalogue.</title>
        <authorList>
            <person name="Kono N."/>
            <person name="Nakamura H."/>
            <person name="Ohtoshi R."/>
            <person name="Moran D.A.P."/>
            <person name="Shinohara A."/>
            <person name="Yoshida Y."/>
            <person name="Fujiwara M."/>
            <person name="Mori M."/>
            <person name="Tomita M."/>
            <person name="Arakawa K."/>
        </authorList>
    </citation>
    <scope>NUCLEOTIDE SEQUENCE [LARGE SCALE GENOMIC DNA]</scope>
</reference>
<dbReference type="EMBL" id="BGPR01000047">
    <property type="protein sequence ID" value="GBL86287.1"/>
    <property type="molecule type" value="Genomic_DNA"/>
</dbReference>
<dbReference type="OrthoDB" id="272985at2759"/>
<protein>
    <submittedName>
        <fullName evidence="1">Uncharacterized protein</fullName>
    </submittedName>
</protein>
<dbReference type="Proteomes" id="UP000499080">
    <property type="component" value="Unassembled WGS sequence"/>
</dbReference>
<comment type="caution">
    <text evidence="1">The sequence shown here is derived from an EMBL/GenBank/DDBJ whole genome shotgun (WGS) entry which is preliminary data.</text>
</comment>
<sequence>MQQNYQDAMAVVRKCGIPSVCYPKEKDPVKQLYNDLNFKAVTTEQLKGRDMLTVTNDLFIELNNAVLNLIPGREEVYDSINCILREDPQV</sequence>
<name>A0A4Y2B387_ARAVE</name>
<evidence type="ECO:0000313" key="1">
    <source>
        <dbReference type="EMBL" id="GBL86287.1"/>
    </source>
</evidence>
<gene>
    <name evidence="1" type="ORF">AVEN_132010_1</name>
</gene>
<organism evidence="1 2">
    <name type="scientific">Araneus ventricosus</name>
    <name type="common">Orbweaver spider</name>
    <name type="synonym">Epeira ventricosa</name>
    <dbReference type="NCBI Taxonomy" id="182803"/>
    <lineage>
        <taxon>Eukaryota</taxon>
        <taxon>Metazoa</taxon>
        <taxon>Ecdysozoa</taxon>
        <taxon>Arthropoda</taxon>
        <taxon>Chelicerata</taxon>
        <taxon>Arachnida</taxon>
        <taxon>Araneae</taxon>
        <taxon>Araneomorphae</taxon>
        <taxon>Entelegynae</taxon>
        <taxon>Araneoidea</taxon>
        <taxon>Araneidae</taxon>
        <taxon>Araneus</taxon>
    </lineage>
</organism>